<reference evidence="4 5" key="2">
    <citation type="submission" date="2019-04" db="EMBL/GenBank/DDBJ databases">
        <authorList>
            <person name="Yang S."/>
            <person name="Wei W."/>
        </authorList>
    </citation>
    <scope>NUCLEOTIDE SEQUENCE [LARGE SCALE GENOMIC DNA]</scope>
    <source>
        <strain evidence="5">ZP60</strain>
    </source>
</reference>
<dbReference type="GO" id="GO:0000166">
    <property type="term" value="F:nucleotide binding"/>
    <property type="evidence" value="ECO:0007669"/>
    <property type="project" value="InterPro"/>
</dbReference>
<dbReference type="GeneID" id="42178540"/>
<feature type="domain" description="GFO/IDH/MocA-like oxidoreductase" evidence="3">
    <location>
        <begin position="139"/>
        <end position="263"/>
    </location>
</feature>
<dbReference type="RefSeq" id="WP_015761619.1">
    <property type="nucleotide sequence ID" value="NZ_CP039375.1"/>
</dbReference>
<dbReference type="GO" id="GO:0016491">
    <property type="term" value="F:oxidoreductase activity"/>
    <property type="evidence" value="ECO:0007669"/>
    <property type="project" value="UniProtKB-KW"/>
</dbReference>
<reference evidence="4 5" key="1">
    <citation type="submission" date="2019-04" db="EMBL/GenBank/DDBJ databases">
        <title>Complete genome sequence of Arthrobacter sp. ZXY-2 associated with effective atrazine degradation and salt adaptation.</title>
        <authorList>
            <person name="Zhao X."/>
        </authorList>
    </citation>
    <scope>NUCLEOTIDE SEQUENCE [LARGE SCALE GENOMIC DNA]</scope>
    <source>
        <strain evidence="5">ZP60</strain>
    </source>
</reference>
<feature type="domain" description="Gfo/Idh/MocA-like oxidoreductase N-terminal" evidence="2">
    <location>
        <begin position="3"/>
        <end position="128"/>
    </location>
</feature>
<evidence type="ECO:0000313" key="5">
    <source>
        <dbReference type="Proteomes" id="UP000297053"/>
    </source>
</evidence>
<dbReference type="InterPro" id="IPR050463">
    <property type="entry name" value="Gfo/Idh/MocA_oxidrdct_glycsds"/>
</dbReference>
<dbReference type="Pfam" id="PF22725">
    <property type="entry name" value="GFO_IDH_MocA_C3"/>
    <property type="match status" value="1"/>
</dbReference>
<gene>
    <name evidence="4" type="ORF">E5139_06350</name>
</gene>
<dbReference type="InterPro" id="IPR036291">
    <property type="entry name" value="NAD(P)-bd_dom_sf"/>
</dbReference>
<dbReference type="Proteomes" id="UP000297053">
    <property type="component" value="Chromosome"/>
</dbReference>
<organism evidence="4 5">
    <name type="scientific">Halomicrobium mukohataei</name>
    <dbReference type="NCBI Taxonomy" id="57705"/>
    <lineage>
        <taxon>Archaea</taxon>
        <taxon>Methanobacteriati</taxon>
        <taxon>Methanobacteriota</taxon>
        <taxon>Stenosarchaea group</taxon>
        <taxon>Halobacteria</taxon>
        <taxon>Halobacteriales</taxon>
        <taxon>Haloarculaceae</taxon>
        <taxon>Halomicrobium</taxon>
    </lineage>
</organism>
<protein>
    <submittedName>
        <fullName evidence="4">Gfo/Idh/MocA family oxidoreductase</fullName>
    </submittedName>
</protein>
<evidence type="ECO:0000259" key="2">
    <source>
        <dbReference type="Pfam" id="PF01408"/>
    </source>
</evidence>
<dbReference type="EMBL" id="CP039375">
    <property type="protein sequence ID" value="QCD65278.1"/>
    <property type="molecule type" value="Genomic_DNA"/>
</dbReference>
<dbReference type="PANTHER" id="PTHR43818">
    <property type="entry name" value="BCDNA.GH03377"/>
    <property type="match status" value="1"/>
</dbReference>
<dbReference type="KEGG" id="halz:E5139_06350"/>
<evidence type="ECO:0000259" key="3">
    <source>
        <dbReference type="Pfam" id="PF22725"/>
    </source>
</evidence>
<dbReference type="Gene3D" id="3.40.50.720">
    <property type="entry name" value="NAD(P)-binding Rossmann-like Domain"/>
    <property type="match status" value="1"/>
</dbReference>
<sequence length="344" mass="38146">MTYRVVGANFDQMHMNTNLGWAHDHPEMEVVAVCDEEPETSTGSVETAVEECGLTGDDVYDDLERCLEATAPDVVFGCPRNSKHAAFVERVAAYDVHLAIEKPMAVTLADADRMLDAMADTDRRFVVNWPVMWDPVKHTVEELVASGTVGDVIEVQYYGGNAGAPPDDSWFYDPEDGGGSMLDYLGYGATFSTWFRGGELPESVTAERYVPEGMDVDVQSSTICRYEEGLSTLQTSWRLLTNPWEIQPQPVKGYEIVGTEGTVSTRHPDAAIRVTTADRPKGYTVEPDPLPDRFENLATYLVDLIETDREPEGPADPAFCRAAHRIIETARRSAERGERLDLVE</sequence>
<dbReference type="InterPro" id="IPR000683">
    <property type="entry name" value="Gfo/Idh/MocA-like_OxRdtase_N"/>
</dbReference>
<proteinExistence type="predicted"/>
<evidence type="ECO:0000313" key="4">
    <source>
        <dbReference type="EMBL" id="QCD65278.1"/>
    </source>
</evidence>
<keyword evidence="1" id="KW-0560">Oxidoreductase</keyword>
<evidence type="ECO:0000256" key="1">
    <source>
        <dbReference type="ARBA" id="ARBA00023002"/>
    </source>
</evidence>
<dbReference type="SUPFAM" id="SSF51735">
    <property type="entry name" value="NAD(P)-binding Rossmann-fold domains"/>
    <property type="match status" value="1"/>
</dbReference>
<dbReference type="Gene3D" id="3.30.360.10">
    <property type="entry name" value="Dihydrodipicolinate Reductase, domain 2"/>
    <property type="match status" value="1"/>
</dbReference>
<dbReference type="AlphaFoldDB" id="A0A4D6KA69"/>
<name>A0A4D6KA69_9EURY</name>
<dbReference type="InterPro" id="IPR055170">
    <property type="entry name" value="GFO_IDH_MocA-like_dom"/>
</dbReference>
<dbReference type="SUPFAM" id="SSF55347">
    <property type="entry name" value="Glyceraldehyde-3-phosphate dehydrogenase-like, C-terminal domain"/>
    <property type="match status" value="1"/>
</dbReference>
<accession>A0A4D6KA69</accession>
<dbReference type="PANTHER" id="PTHR43818:SF11">
    <property type="entry name" value="BCDNA.GH03377"/>
    <property type="match status" value="1"/>
</dbReference>
<dbReference type="Pfam" id="PF01408">
    <property type="entry name" value="GFO_IDH_MocA"/>
    <property type="match status" value="1"/>
</dbReference>